<dbReference type="GO" id="GO:0005524">
    <property type="term" value="F:ATP binding"/>
    <property type="evidence" value="ECO:0007669"/>
    <property type="project" value="UniProtKB-KW"/>
</dbReference>
<dbReference type="Gene3D" id="3.40.50.620">
    <property type="entry name" value="HUPs"/>
    <property type="match status" value="1"/>
</dbReference>
<feature type="compositionally biased region" description="Basic and acidic residues" evidence="13">
    <location>
        <begin position="49"/>
        <end position="62"/>
    </location>
</feature>
<sequence>MSHALNQVNTADTISPSSPAAQPEAEFQSTGDISGPEPEAITLARRKIRSESMSEQLSERLAHMKLPQPERLFGPDEGEIIDLDDLDGDDGDAGVAPDAWDKIKLDDEVPESVRTGRMTHSRNASRVDSASISRPPPILEASEQPEKAKPVEAAREQKITPFDVAGEVDAAGKDLGINYDKITAQFGASKISSELLERFEKVTGQRPHPLLRRGTFFSHRDLNTILDRYEQGKPFYLYTGRGPSSDSMHLGHLIPFMFTAWLQRVFNVPLVIQITDDEKYLLERDIKKQAETMKKIKGKKPIDLLRHYQRMATDNIKDIIACGFLLEKTYIFQDTQAMGGTFYQNVVLFAKTVTLNQSKNVFGFGDSDNIGMYHFAAIQACPSFSNSFPQIFGDRTDIPCLIPCAIDQDPYFLLTRDAADKLGYQKPCLVHSKFLPALQGAGTKMSASNENTAIFMTDDAKKIHKKIRSHAFSGGRATQEEHKRLGGDPDVDIAYQYLSFFEDSDEVMEGLARDYRAGTLSTVEMKDTCIKKLQEVVAEFQKNRAEVTDETVKQFQDATRTIDPSPRKTA</sequence>
<dbReference type="InterPro" id="IPR002306">
    <property type="entry name" value="Trp-tRNA-ligase"/>
</dbReference>
<feature type="region of interest" description="Disordered" evidence="13">
    <location>
        <begin position="1"/>
        <end position="81"/>
    </location>
</feature>
<evidence type="ECO:0000256" key="7">
    <source>
        <dbReference type="ARBA" id="ARBA00022741"/>
    </source>
</evidence>
<name>A0AA38H8R4_9TREE</name>
<dbReference type="GO" id="GO:0004830">
    <property type="term" value="F:tryptophan-tRNA ligase activity"/>
    <property type="evidence" value="ECO:0007669"/>
    <property type="project" value="UniProtKB-EC"/>
</dbReference>
<dbReference type="PRINTS" id="PR01039">
    <property type="entry name" value="TRNASYNTHTRP"/>
</dbReference>
<protein>
    <recommendedName>
        <fullName evidence="4">Tryptophan--tRNA ligase, cytoplasmic</fullName>
        <ecNumber evidence="3">6.1.1.2</ecNumber>
    </recommendedName>
    <alternativeName>
        <fullName evidence="11">Tryptophanyl-tRNA synthetase</fullName>
    </alternativeName>
</protein>
<dbReference type="EC" id="6.1.1.2" evidence="3"/>
<comment type="similarity">
    <text evidence="2 12">Belongs to the class-I aminoacyl-tRNA synthetase family.</text>
</comment>
<accession>A0AA38H8R4</accession>
<dbReference type="PANTHER" id="PTHR10055:SF1">
    <property type="entry name" value="TRYPTOPHAN--TRNA LIGASE, CYTOPLASMIC"/>
    <property type="match status" value="1"/>
</dbReference>
<dbReference type="GO" id="GO:0006436">
    <property type="term" value="P:tryptophanyl-tRNA aminoacylation"/>
    <property type="evidence" value="ECO:0007669"/>
    <property type="project" value="InterPro"/>
</dbReference>
<dbReference type="Pfam" id="PF00579">
    <property type="entry name" value="tRNA-synt_1b"/>
    <property type="match status" value="2"/>
</dbReference>
<dbReference type="InterPro" id="IPR001412">
    <property type="entry name" value="aa-tRNA-synth_I_CS"/>
</dbReference>
<dbReference type="RefSeq" id="XP_052946220.1">
    <property type="nucleotide sequence ID" value="XM_053087009.1"/>
</dbReference>
<dbReference type="FunFam" id="3.40.50.620:FF:000033">
    <property type="entry name" value="tryptophan--tRNA ligase, cytoplasmic"/>
    <property type="match status" value="1"/>
</dbReference>
<comment type="subcellular location">
    <subcellularLocation>
        <location evidence="1">Cytoplasm</location>
    </subcellularLocation>
</comment>
<proteinExistence type="inferred from homology"/>
<dbReference type="AlphaFoldDB" id="A0AA38H8R4"/>
<dbReference type="InterPro" id="IPR002305">
    <property type="entry name" value="aa-tRNA-synth_Ic"/>
</dbReference>
<feature type="compositionally biased region" description="Polar residues" evidence="13">
    <location>
        <begin position="1"/>
        <end position="20"/>
    </location>
</feature>
<dbReference type="Gene3D" id="1.10.240.10">
    <property type="entry name" value="Tyrosyl-Transfer RNA Synthetase"/>
    <property type="match status" value="1"/>
</dbReference>
<evidence type="ECO:0000256" key="2">
    <source>
        <dbReference type="ARBA" id="ARBA00005594"/>
    </source>
</evidence>
<dbReference type="Proteomes" id="UP001164286">
    <property type="component" value="Unassembled WGS sequence"/>
</dbReference>
<dbReference type="EMBL" id="JAKWFO010000005">
    <property type="protein sequence ID" value="KAI9636443.1"/>
    <property type="molecule type" value="Genomic_DNA"/>
</dbReference>
<evidence type="ECO:0000256" key="3">
    <source>
        <dbReference type="ARBA" id="ARBA00013161"/>
    </source>
</evidence>
<evidence type="ECO:0000256" key="13">
    <source>
        <dbReference type="SAM" id="MobiDB-lite"/>
    </source>
</evidence>
<feature type="region of interest" description="Disordered" evidence="13">
    <location>
        <begin position="112"/>
        <end position="149"/>
    </location>
</feature>
<evidence type="ECO:0000256" key="9">
    <source>
        <dbReference type="ARBA" id="ARBA00022917"/>
    </source>
</evidence>
<evidence type="ECO:0000256" key="12">
    <source>
        <dbReference type="RuleBase" id="RU363036"/>
    </source>
</evidence>
<evidence type="ECO:0000256" key="8">
    <source>
        <dbReference type="ARBA" id="ARBA00022840"/>
    </source>
</evidence>
<dbReference type="NCBIfam" id="TIGR00233">
    <property type="entry name" value="trpS"/>
    <property type="match status" value="1"/>
</dbReference>
<keyword evidence="10 12" id="KW-0030">Aminoacyl-tRNA synthetase</keyword>
<dbReference type="PROSITE" id="PS00178">
    <property type="entry name" value="AA_TRNA_LIGASE_I"/>
    <property type="match status" value="1"/>
</dbReference>
<gene>
    <name evidence="14" type="ORF">MKK02DRAFT_25253</name>
</gene>
<feature type="compositionally biased region" description="Polar residues" evidence="13">
    <location>
        <begin position="121"/>
        <end position="132"/>
    </location>
</feature>
<keyword evidence="8 12" id="KW-0067">ATP-binding</keyword>
<dbReference type="FunFam" id="1.10.240.10:FF:000010">
    <property type="entry name" value="Tryptophan-tRNA ligase, putative"/>
    <property type="match status" value="1"/>
</dbReference>
<keyword evidence="7 12" id="KW-0547">Nucleotide-binding</keyword>
<evidence type="ECO:0000256" key="4">
    <source>
        <dbReference type="ARBA" id="ARBA00013782"/>
    </source>
</evidence>
<evidence type="ECO:0000256" key="1">
    <source>
        <dbReference type="ARBA" id="ARBA00004496"/>
    </source>
</evidence>
<evidence type="ECO:0000256" key="5">
    <source>
        <dbReference type="ARBA" id="ARBA00022490"/>
    </source>
</evidence>
<comment type="caution">
    <text evidence="14">The sequence shown here is derived from an EMBL/GenBank/DDBJ whole genome shotgun (WGS) entry which is preliminary data.</text>
</comment>
<dbReference type="GeneID" id="77726210"/>
<dbReference type="PANTHER" id="PTHR10055">
    <property type="entry name" value="TRYPTOPHANYL-TRNA SYNTHETASE"/>
    <property type="match status" value="1"/>
</dbReference>
<evidence type="ECO:0000313" key="15">
    <source>
        <dbReference type="Proteomes" id="UP001164286"/>
    </source>
</evidence>
<keyword evidence="5" id="KW-0963">Cytoplasm</keyword>
<keyword evidence="15" id="KW-1185">Reference proteome</keyword>
<reference evidence="14" key="1">
    <citation type="journal article" date="2022" name="G3 (Bethesda)">
        <title>High quality genome of the basidiomycete yeast Dioszegia hungarica PDD-24b-2 isolated from cloud water.</title>
        <authorList>
            <person name="Jarrige D."/>
            <person name="Haridas S."/>
            <person name="Bleykasten-Grosshans C."/>
            <person name="Joly M."/>
            <person name="Nadalig T."/>
            <person name="Sancelme M."/>
            <person name="Vuilleumier S."/>
            <person name="Grigoriev I.V."/>
            <person name="Amato P."/>
            <person name="Bringel F."/>
        </authorList>
    </citation>
    <scope>NUCLEOTIDE SEQUENCE</scope>
    <source>
        <strain evidence="14">PDD-24b-2</strain>
    </source>
</reference>
<dbReference type="CDD" id="cd00806">
    <property type="entry name" value="TrpRS_core"/>
    <property type="match status" value="1"/>
</dbReference>
<evidence type="ECO:0000313" key="14">
    <source>
        <dbReference type="EMBL" id="KAI9636443.1"/>
    </source>
</evidence>
<dbReference type="SUPFAM" id="SSF52374">
    <property type="entry name" value="Nucleotidylyl transferase"/>
    <property type="match status" value="1"/>
</dbReference>
<keyword evidence="6 12" id="KW-0436">Ligase</keyword>
<dbReference type="GO" id="GO:0005737">
    <property type="term" value="C:cytoplasm"/>
    <property type="evidence" value="ECO:0007669"/>
    <property type="project" value="UniProtKB-SubCell"/>
</dbReference>
<evidence type="ECO:0000256" key="6">
    <source>
        <dbReference type="ARBA" id="ARBA00022598"/>
    </source>
</evidence>
<keyword evidence="9 12" id="KW-0648">Protein biosynthesis</keyword>
<evidence type="ECO:0000256" key="10">
    <source>
        <dbReference type="ARBA" id="ARBA00023146"/>
    </source>
</evidence>
<evidence type="ECO:0000256" key="11">
    <source>
        <dbReference type="ARBA" id="ARBA00030268"/>
    </source>
</evidence>
<organism evidence="14 15">
    <name type="scientific">Dioszegia hungarica</name>
    <dbReference type="NCBI Taxonomy" id="4972"/>
    <lineage>
        <taxon>Eukaryota</taxon>
        <taxon>Fungi</taxon>
        <taxon>Dikarya</taxon>
        <taxon>Basidiomycota</taxon>
        <taxon>Agaricomycotina</taxon>
        <taxon>Tremellomycetes</taxon>
        <taxon>Tremellales</taxon>
        <taxon>Bulleribasidiaceae</taxon>
        <taxon>Dioszegia</taxon>
    </lineage>
</organism>
<dbReference type="InterPro" id="IPR014729">
    <property type="entry name" value="Rossmann-like_a/b/a_fold"/>
</dbReference>